<dbReference type="GO" id="GO:0048024">
    <property type="term" value="P:regulation of mRNA splicing, via spliceosome"/>
    <property type="evidence" value="ECO:0000318"/>
    <property type="project" value="GO_Central"/>
</dbReference>
<dbReference type="HOGENOM" id="CLU_091124_0_0_1"/>
<dbReference type="eggNOG" id="KOG1588">
    <property type="taxonomic scope" value="Eukaryota"/>
</dbReference>
<dbReference type="OrthoDB" id="6777263at2759"/>
<keyword evidence="6" id="KW-1185">Reference proteome</keyword>
<dbReference type="InParanoid" id="T1FXD1"/>
<accession>T1FXD1</accession>
<dbReference type="GeneID" id="20213479"/>
<reference evidence="4 6" key="2">
    <citation type="journal article" date="2013" name="Nature">
        <title>Insights into bilaterian evolution from three spiralian genomes.</title>
        <authorList>
            <person name="Simakov O."/>
            <person name="Marletaz F."/>
            <person name="Cho S.J."/>
            <person name="Edsinger-Gonzales E."/>
            <person name="Havlak P."/>
            <person name="Hellsten U."/>
            <person name="Kuo D.H."/>
            <person name="Larsson T."/>
            <person name="Lv J."/>
            <person name="Arendt D."/>
            <person name="Savage R."/>
            <person name="Osoegawa K."/>
            <person name="de Jong P."/>
            <person name="Grimwood J."/>
            <person name="Chapman J.A."/>
            <person name="Shapiro H."/>
            <person name="Aerts A."/>
            <person name="Otillar R.P."/>
            <person name="Terry A.Y."/>
            <person name="Boore J.L."/>
            <person name="Grigoriev I.V."/>
            <person name="Lindberg D.R."/>
            <person name="Seaver E.C."/>
            <person name="Weisblat D.A."/>
            <person name="Putnam N.H."/>
            <person name="Rokhsar D.S."/>
        </authorList>
    </citation>
    <scope>NUCLEOTIDE SEQUENCE</scope>
</reference>
<dbReference type="Gene3D" id="1.20.5.4010">
    <property type="match status" value="1"/>
</dbReference>
<dbReference type="SUPFAM" id="SSF54791">
    <property type="entry name" value="Eukaryotic type KH-domain (KH-domain type I)"/>
    <property type="match status" value="1"/>
</dbReference>
<dbReference type="Gene3D" id="3.30.1370.10">
    <property type="entry name" value="K Homology domain, type 1"/>
    <property type="match status" value="1"/>
</dbReference>
<dbReference type="InterPro" id="IPR045071">
    <property type="entry name" value="BBP-like"/>
</dbReference>
<dbReference type="InterPro" id="IPR004087">
    <property type="entry name" value="KH_dom"/>
</dbReference>
<dbReference type="EnsemblMetazoa" id="HelroT63267">
    <property type="protein sequence ID" value="HelroP63267"/>
    <property type="gene ID" value="HelroG63267"/>
</dbReference>
<dbReference type="FunCoup" id="T1FXD1">
    <property type="interactions" value="1240"/>
</dbReference>
<proteinExistence type="predicted"/>
<dbReference type="OMA" id="VECIHYF"/>
<reference evidence="6" key="1">
    <citation type="submission" date="2012-12" db="EMBL/GenBank/DDBJ databases">
        <authorList>
            <person name="Hellsten U."/>
            <person name="Grimwood J."/>
            <person name="Chapman J.A."/>
            <person name="Shapiro H."/>
            <person name="Aerts A."/>
            <person name="Otillar R.P."/>
            <person name="Terry A.Y."/>
            <person name="Boore J.L."/>
            <person name="Simakov O."/>
            <person name="Marletaz F."/>
            <person name="Cho S.-J."/>
            <person name="Edsinger-Gonzales E."/>
            <person name="Havlak P."/>
            <person name="Kuo D.-H."/>
            <person name="Larsson T."/>
            <person name="Lv J."/>
            <person name="Arendt D."/>
            <person name="Savage R."/>
            <person name="Osoegawa K."/>
            <person name="de Jong P."/>
            <person name="Lindberg D.R."/>
            <person name="Seaver E.C."/>
            <person name="Weisblat D.A."/>
            <person name="Putnam N.H."/>
            <person name="Grigoriev I.V."/>
            <person name="Rokhsar D.S."/>
        </authorList>
    </citation>
    <scope>NUCLEOTIDE SEQUENCE</scope>
</reference>
<evidence type="ECO:0000259" key="3">
    <source>
        <dbReference type="SMART" id="SM00322"/>
    </source>
</evidence>
<feature type="domain" description="K Homology" evidence="3">
    <location>
        <begin position="96"/>
        <end position="196"/>
    </location>
</feature>
<dbReference type="STRING" id="6412.T1FXD1"/>
<organism evidence="5 6">
    <name type="scientific">Helobdella robusta</name>
    <name type="common">Californian leech</name>
    <dbReference type="NCBI Taxonomy" id="6412"/>
    <lineage>
        <taxon>Eukaryota</taxon>
        <taxon>Metazoa</taxon>
        <taxon>Spiralia</taxon>
        <taxon>Lophotrochozoa</taxon>
        <taxon>Annelida</taxon>
        <taxon>Clitellata</taxon>
        <taxon>Hirudinea</taxon>
        <taxon>Rhynchobdellida</taxon>
        <taxon>Glossiphoniidae</taxon>
        <taxon>Helobdella</taxon>
    </lineage>
</organism>
<dbReference type="CTD" id="20213479"/>
<dbReference type="InterPro" id="IPR055256">
    <property type="entry name" value="KH_1_KHDC4/BBP-like"/>
</dbReference>
<evidence type="ECO:0000256" key="2">
    <source>
        <dbReference type="ARBA" id="ARBA00022884"/>
    </source>
</evidence>
<dbReference type="FunFam" id="1.20.5.4010:FF:000001">
    <property type="entry name" value="protein quaking isoform X1"/>
    <property type="match status" value="1"/>
</dbReference>
<dbReference type="PANTHER" id="PTHR11208">
    <property type="entry name" value="RNA-BINDING PROTEIN RELATED"/>
    <property type="match status" value="1"/>
</dbReference>
<dbReference type="EMBL" id="KB095811">
    <property type="protein sequence ID" value="ESO12615.1"/>
    <property type="molecule type" value="Genomic_DNA"/>
</dbReference>
<dbReference type="EMBL" id="AMQM01000206">
    <property type="status" value="NOT_ANNOTATED_CDS"/>
    <property type="molecule type" value="Genomic_DNA"/>
</dbReference>
<dbReference type="GO" id="GO:0003729">
    <property type="term" value="F:mRNA binding"/>
    <property type="evidence" value="ECO:0000318"/>
    <property type="project" value="GO_Central"/>
</dbReference>
<dbReference type="AlphaFoldDB" id="T1FXD1"/>
<dbReference type="Proteomes" id="UP000015101">
    <property type="component" value="Unassembled WGS sequence"/>
</dbReference>
<protein>
    <recommendedName>
        <fullName evidence="3">K Homology domain-containing protein</fullName>
    </recommendedName>
</protein>
<evidence type="ECO:0000313" key="6">
    <source>
        <dbReference type="Proteomes" id="UP000015101"/>
    </source>
</evidence>
<keyword evidence="1" id="KW-0217">Developmental protein</keyword>
<dbReference type="InterPro" id="IPR036612">
    <property type="entry name" value="KH_dom_type_1_sf"/>
</dbReference>
<evidence type="ECO:0000313" key="4">
    <source>
        <dbReference type="EMBL" id="ESO12615.1"/>
    </source>
</evidence>
<sequence>MQRRIIIPSANSNINNNNIINDHHAVVNENSITDRKSSEYLTQLLNDKKALLGLPVVFQHLDKILDEEINKVRSHLFNVCSNKESLSLPEPDGPTVTLTEKLPVPISTYPDFNFVGRILGPRGMTAKQLEQDTGCKILVRGRGSMRDKAKEEQNRDKPNWEHLKEDLHVLITVEDTENRARMKLDRAVKEVKKLLVPAADGEDDLKKLQLLELAIINGSYRENTVPVLTSQRSLSFTLLLLLTFFHNARTLKI</sequence>
<keyword evidence="2" id="KW-0694">RNA-binding</keyword>
<dbReference type="Pfam" id="PF22675">
    <property type="entry name" value="KH-I_KHDC4-BBP"/>
    <property type="match status" value="1"/>
</dbReference>
<dbReference type="RefSeq" id="XP_009009335.1">
    <property type="nucleotide sequence ID" value="XM_009011087.1"/>
</dbReference>
<evidence type="ECO:0000256" key="1">
    <source>
        <dbReference type="ARBA" id="ARBA00022473"/>
    </source>
</evidence>
<dbReference type="SMART" id="SM00322">
    <property type="entry name" value="KH"/>
    <property type="match status" value="1"/>
</dbReference>
<gene>
    <name evidence="5" type="primary">20213479</name>
    <name evidence="4" type="ORF">HELRODRAFT_63267</name>
</gene>
<evidence type="ECO:0000313" key="5">
    <source>
        <dbReference type="EnsemblMetazoa" id="HelroP63267"/>
    </source>
</evidence>
<dbReference type="InterPro" id="IPR032377">
    <property type="entry name" value="STAR_dimer"/>
</dbReference>
<dbReference type="Pfam" id="PF16544">
    <property type="entry name" value="STAR_dimer"/>
    <property type="match status" value="1"/>
</dbReference>
<name>T1FXD1_HELRO</name>
<dbReference type="PANTHER" id="PTHR11208:SF125">
    <property type="entry name" value="KH DOMAIN-CONTAINING RNA-BINDING PROTEIN QKI"/>
    <property type="match status" value="1"/>
</dbReference>
<dbReference type="FunFam" id="3.30.1370.10:FF:000028">
    <property type="entry name" value="protein quaking isoform X2"/>
    <property type="match status" value="1"/>
</dbReference>
<reference evidence="5" key="3">
    <citation type="submission" date="2015-06" db="UniProtKB">
        <authorList>
            <consortium name="EnsemblMetazoa"/>
        </authorList>
    </citation>
    <scope>IDENTIFICATION</scope>
</reference>
<dbReference type="GO" id="GO:0005634">
    <property type="term" value="C:nucleus"/>
    <property type="evidence" value="ECO:0000318"/>
    <property type="project" value="GO_Central"/>
</dbReference>
<dbReference type="KEGG" id="hro:HELRODRAFT_63267"/>